<dbReference type="AlphaFoldDB" id="A0A918SV92"/>
<feature type="chain" id="PRO_5036675060" evidence="2">
    <location>
        <begin position="28"/>
        <end position="121"/>
    </location>
</feature>
<comment type="caution">
    <text evidence="3">The sequence shown here is derived from an EMBL/GenBank/DDBJ whole genome shotgun (WGS) entry which is preliminary data.</text>
</comment>
<accession>A0A918SV92</accession>
<organism evidence="3 4">
    <name type="scientific">Cognatilysobacter bugurensis</name>
    <dbReference type="NCBI Taxonomy" id="543356"/>
    <lineage>
        <taxon>Bacteria</taxon>
        <taxon>Pseudomonadati</taxon>
        <taxon>Pseudomonadota</taxon>
        <taxon>Gammaproteobacteria</taxon>
        <taxon>Lysobacterales</taxon>
        <taxon>Lysobacteraceae</taxon>
        <taxon>Cognatilysobacter</taxon>
    </lineage>
</organism>
<evidence type="ECO:0000313" key="3">
    <source>
        <dbReference type="EMBL" id="GHA72504.1"/>
    </source>
</evidence>
<sequence length="121" mass="11963">MPKRKLTMTMNKLFLAASLGLVLAACAGEQAETAAVEAPAAIEAPAAGEIPQAGAEGIVTGSPEENVIGTDANVGATTADAGALGEPVVDPNAPTVADPMTTEPVLEGNAEVDAEAELPVE</sequence>
<keyword evidence="2" id="KW-0732">Signal</keyword>
<evidence type="ECO:0000256" key="2">
    <source>
        <dbReference type="SAM" id="SignalP"/>
    </source>
</evidence>
<feature type="compositionally biased region" description="Acidic residues" evidence="1">
    <location>
        <begin position="110"/>
        <end position="121"/>
    </location>
</feature>
<dbReference type="EMBL" id="BMYD01000001">
    <property type="protein sequence ID" value="GHA72504.1"/>
    <property type="molecule type" value="Genomic_DNA"/>
</dbReference>
<feature type="region of interest" description="Disordered" evidence="1">
    <location>
        <begin position="82"/>
        <end position="121"/>
    </location>
</feature>
<reference evidence="3" key="2">
    <citation type="submission" date="2020-09" db="EMBL/GenBank/DDBJ databases">
        <authorList>
            <person name="Sun Q."/>
            <person name="Kim S."/>
        </authorList>
    </citation>
    <scope>NUCLEOTIDE SEQUENCE</scope>
    <source>
        <strain evidence="3">KCTC 23077</strain>
    </source>
</reference>
<protein>
    <submittedName>
        <fullName evidence="3">Uncharacterized protein</fullName>
    </submittedName>
</protein>
<name>A0A918SV92_9GAMM</name>
<keyword evidence="4" id="KW-1185">Reference proteome</keyword>
<evidence type="ECO:0000313" key="4">
    <source>
        <dbReference type="Proteomes" id="UP000646426"/>
    </source>
</evidence>
<reference evidence="3" key="1">
    <citation type="journal article" date="2014" name="Int. J. Syst. Evol. Microbiol.">
        <title>Complete genome sequence of Corynebacterium casei LMG S-19264T (=DSM 44701T), isolated from a smear-ripened cheese.</title>
        <authorList>
            <consortium name="US DOE Joint Genome Institute (JGI-PGF)"/>
            <person name="Walter F."/>
            <person name="Albersmeier A."/>
            <person name="Kalinowski J."/>
            <person name="Ruckert C."/>
        </authorList>
    </citation>
    <scope>NUCLEOTIDE SEQUENCE</scope>
    <source>
        <strain evidence="3">KCTC 23077</strain>
    </source>
</reference>
<evidence type="ECO:0000256" key="1">
    <source>
        <dbReference type="SAM" id="MobiDB-lite"/>
    </source>
</evidence>
<proteinExistence type="predicted"/>
<dbReference type="PROSITE" id="PS51257">
    <property type="entry name" value="PROKAR_LIPOPROTEIN"/>
    <property type="match status" value="1"/>
</dbReference>
<dbReference type="Proteomes" id="UP000646426">
    <property type="component" value="Unassembled WGS sequence"/>
</dbReference>
<feature type="signal peptide" evidence="2">
    <location>
        <begin position="1"/>
        <end position="27"/>
    </location>
</feature>
<gene>
    <name evidence="3" type="ORF">GCM10007067_06260</name>
</gene>